<dbReference type="NCBIfam" id="TIGR03988">
    <property type="entry name" value="antisig_RsrA"/>
    <property type="match status" value="1"/>
</dbReference>
<keyword evidence="2" id="KW-0804">Transcription</keyword>
<dbReference type="Gene3D" id="1.10.10.1320">
    <property type="entry name" value="Anti-sigma factor, zinc-finger domain"/>
    <property type="match status" value="1"/>
</dbReference>
<protein>
    <submittedName>
        <fullName evidence="4">Mycothiol system anti-sigma-R factor</fullName>
    </submittedName>
</protein>
<feature type="domain" description="Putative zinc-finger" evidence="3">
    <location>
        <begin position="16"/>
        <end position="44"/>
    </location>
</feature>
<dbReference type="Proteomes" id="UP001224674">
    <property type="component" value="Chromosome"/>
</dbReference>
<name>A0AAJ6AKJ4_9MICC</name>
<evidence type="ECO:0000313" key="5">
    <source>
        <dbReference type="Proteomes" id="UP001224674"/>
    </source>
</evidence>
<dbReference type="RefSeq" id="WP_110098691.1">
    <property type="nucleotide sequence ID" value="NZ_CP122561.1"/>
</dbReference>
<dbReference type="AlphaFoldDB" id="A0AAJ6AKJ4"/>
<keyword evidence="5" id="KW-1185">Reference proteome</keyword>
<reference evidence="4 5" key="1">
    <citation type="submission" date="2023-03" db="EMBL/GenBank/DDBJ databases">
        <title>Complete genome sequences of several Auritidibacter ignavus strains isolated from ear infections.</title>
        <authorList>
            <person name="Baehr T."/>
            <person name="Baumhoegger A.M."/>
        </authorList>
    </citation>
    <scope>NUCLEOTIDE SEQUENCE [LARGE SCALE GENOMIC DNA]</scope>
    <source>
        <strain evidence="4 5">BABAE-6</strain>
    </source>
</reference>
<evidence type="ECO:0000256" key="2">
    <source>
        <dbReference type="ARBA" id="ARBA00023163"/>
    </source>
</evidence>
<evidence type="ECO:0000256" key="1">
    <source>
        <dbReference type="ARBA" id="ARBA00023015"/>
    </source>
</evidence>
<keyword evidence="1" id="KW-0805">Transcription regulation</keyword>
<dbReference type="Pfam" id="PF13490">
    <property type="entry name" value="zf-HC2"/>
    <property type="match status" value="1"/>
</dbReference>
<organism evidence="4 5">
    <name type="scientific">Auritidibacter ignavus</name>
    <dbReference type="NCBI Taxonomy" id="678932"/>
    <lineage>
        <taxon>Bacteria</taxon>
        <taxon>Bacillati</taxon>
        <taxon>Actinomycetota</taxon>
        <taxon>Actinomycetes</taxon>
        <taxon>Micrococcales</taxon>
        <taxon>Micrococcaceae</taxon>
        <taxon>Auritidibacter</taxon>
    </lineage>
</organism>
<sequence length="87" mass="9863">MTGCRESGNPSDSRIQRIYEYLDGVLSHSDIEDVQGHLNECEECSAEYDLECIIRSVVRRSCTEKAPDSLKSKIMVRISEIRAESSH</sequence>
<accession>A0AAJ6AKJ4</accession>
<evidence type="ECO:0000313" key="4">
    <source>
        <dbReference type="EMBL" id="WGH94447.1"/>
    </source>
</evidence>
<evidence type="ECO:0000259" key="3">
    <source>
        <dbReference type="Pfam" id="PF13490"/>
    </source>
</evidence>
<gene>
    <name evidence="4" type="primary">rsrA</name>
    <name evidence="4" type="ORF">QDX21_00555</name>
</gene>
<dbReference type="EMBL" id="CP122566">
    <property type="protein sequence ID" value="WGH94447.1"/>
    <property type="molecule type" value="Genomic_DNA"/>
</dbReference>
<dbReference type="InterPro" id="IPR024020">
    <property type="entry name" value="Anit_sigma_mycothiol_RsrA"/>
</dbReference>
<proteinExistence type="predicted"/>
<dbReference type="InterPro" id="IPR041916">
    <property type="entry name" value="Anti_sigma_zinc_sf"/>
</dbReference>
<dbReference type="GeneID" id="83694538"/>
<dbReference type="InterPro" id="IPR027383">
    <property type="entry name" value="Znf_put"/>
</dbReference>